<proteinExistence type="predicted"/>
<protein>
    <submittedName>
        <fullName evidence="1">Uncharacterized protein</fullName>
    </submittedName>
</protein>
<gene>
    <name evidence="1" type="ORF">MNBD_GAMMA11-2918</name>
</gene>
<dbReference type="AlphaFoldDB" id="A0A3B0XT65"/>
<sequence>MTHKYQRNGWAAATLACLAMNSLTFPVLAHDPVFGLGPHVLFKGGVEIAPEVDIRKAGDKRRTESGIELTYGLTGDWAAGVDIPYIEQSSIEGSSGGQGDLSVFTKYRFWRQDGPGVQQSMSLAVKLKTDTGSSNVSSGTKDGILGLAYGYESRRWYRWAAVRYRLNDKNNVGLKQGNKMLIDLVGGIRMKKSSYLEPDTVWILELNGESTQNTELNGTELTRSGGAEWFVAPGIFWTRRNFAIKAGVQIPLLDQLNANQQASDYRAKLVLEWHL</sequence>
<accession>A0A3B0XT65</accession>
<evidence type="ECO:0000313" key="1">
    <source>
        <dbReference type="EMBL" id="VAW59536.1"/>
    </source>
</evidence>
<dbReference type="EMBL" id="UOFG01000087">
    <property type="protein sequence ID" value="VAW59536.1"/>
    <property type="molecule type" value="Genomic_DNA"/>
</dbReference>
<name>A0A3B0XT65_9ZZZZ</name>
<dbReference type="Pfam" id="PF13557">
    <property type="entry name" value="Phenol_MetA_deg"/>
    <property type="match status" value="1"/>
</dbReference>
<organism evidence="1">
    <name type="scientific">hydrothermal vent metagenome</name>
    <dbReference type="NCBI Taxonomy" id="652676"/>
    <lineage>
        <taxon>unclassified sequences</taxon>
        <taxon>metagenomes</taxon>
        <taxon>ecological metagenomes</taxon>
    </lineage>
</organism>
<dbReference type="InterPro" id="IPR025737">
    <property type="entry name" value="FApF"/>
</dbReference>
<reference evidence="1" key="1">
    <citation type="submission" date="2018-06" db="EMBL/GenBank/DDBJ databases">
        <authorList>
            <person name="Zhirakovskaya E."/>
        </authorList>
    </citation>
    <scope>NUCLEOTIDE SEQUENCE</scope>
</reference>